<dbReference type="Gene3D" id="1.25.10.10">
    <property type="entry name" value="Leucine-rich Repeat Variant"/>
    <property type="match status" value="2"/>
</dbReference>
<dbReference type="Pfam" id="PF14381">
    <property type="entry name" value="EDR1_CTR1_ARMC3_pept"/>
    <property type="match status" value="1"/>
</dbReference>
<dbReference type="PANTHER" id="PTHR46618:SF1">
    <property type="entry name" value="ARMADILLO REPEAT-CONTAINING PROTEIN 3"/>
    <property type="match status" value="1"/>
</dbReference>
<dbReference type="EMBL" id="JAWJWF010000052">
    <property type="protein sequence ID" value="KAK6617269.1"/>
    <property type="molecule type" value="Genomic_DNA"/>
</dbReference>
<evidence type="ECO:0000313" key="3">
    <source>
        <dbReference type="EMBL" id="KAK6617269.1"/>
    </source>
</evidence>
<reference evidence="3 4" key="1">
    <citation type="submission" date="2023-09" db="EMBL/GenBank/DDBJ databases">
        <title>Genomes of two closely related lineages of the louse Polyplax serrata with different host specificities.</title>
        <authorList>
            <person name="Martinu J."/>
            <person name="Tarabai H."/>
            <person name="Stefka J."/>
            <person name="Hypsa V."/>
        </authorList>
    </citation>
    <scope>NUCLEOTIDE SEQUENCE [LARGE SCALE GENOMIC DNA]</scope>
    <source>
        <strain evidence="3">98ZLc_SE</strain>
    </source>
</reference>
<accession>A0ABR1ADV3</accession>
<dbReference type="SUPFAM" id="SSF48371">
    <property type="entry name" value="ARM repeat"/>
    <property type="match status" value="1"/>
</dbReference>
<evidence type="ECO:0000256" key="1">
    <source>
        <dbReference type="ARBA" id="ARBA00022737"/>
    </source>
</evidence>
<keyword evidence="1" id="KW-0677">Repeat</keyword>
<feature type="domain" description="EDR1/CTR1/ARMC3-like peptidase-like" evidence="2">
    <location>
        <begin position="759"/>
        <end position="851"/>
    </location>
</feature>
<dbReference type="Proteomes" id="UP001359485">
    <property type="component" value="Unassembled WGS sequence"/>
</dbReference>
<protein>
    <recommendedName>
        <fullName evidence="2">EDR1/CTR1/ARMC3-like peptidase-like domain-containing protein</fullName>
    </recommendedName>
</protein>
<keyword evidence="4" id="KW-1185">Reference proteome</keyword>
<proteinExistence type="predicted"/>
<sequence>MAGKKKEGVAGLKGTSGGLRRDDRLASSKSIFDMITIDARNAMTVIYMLQSPEDNIVLKAVASLEIYGERSEANLQLLSSLGILQFLLPLVRVSDTVIKRFSQKLIGLLCSLEEFREQMFKLDDVLVTFVDILEKEPDVVMHEFSALTLAELTKECEGASKLLKIDNCIPTLFLRITSSDPDVQKNCLQASYIANHLLNDVFGIEHFIKCPYFDITRVLALVSSGYPAIQMLAIEVLLQLLSWHRDNTILFAFRDARGIESALEIMEKEEWSDLHTLALDLLINVVDSTDLCESLLQTGCLVRFINLLETVDSGPFIEKILGVLGRMAQTQKGRMALHKLEAIPKFCYYLNARVDVVLQSCCTGLANMAQYALSLDSIVAENPFPQMLDILINGENDLDLRNTAAFALSVLATEERRVAEILLNLEKFETLYDILNDNNKSYPKELRSNIIQIFTGISAYEYLRTKIVTENFLTALINCIMSDGDSLGRGSSLEVDALECLCGYLTDQKAQVLFNKLGGPKKVFDCMKSRFAAVRDWAGQLVTVTSQNKDFVKAFIKIGGLDRLIEEKSTRFSMPSWDSAIRAIFSTFLPAKFAYTGRLDFQDITEDGFYVMSRPCHFFLPIEEYLDNLICPLHPIYVANFELSSVRDEMELLVESTSLESVHSEVKSPNQIGVTDGKEPKVSMQKYMRGADRNSGEVFKQTESLTTYPSVEYDESSNIRNEMQLSHRFAQFLPDPYLTGYLENLKKRIEIDEMECRDYNWFYIHPKLIRDKIRIIATVVAEEMSGFEPNPYCTQHYKNKFINEMKFQLGTTIFPLGYVRVGDYLERAMLFKVLADRIGFPCAMVRGSYGRAWIEIALPVVNVEEPGEEPNKCDTRVTISQMDRSSGKISSSFVKNHHAISNIGDENFWYPKLQMECFKAFPKHFLKPNAVVDLIDEPGRIFKMNTREADEYCGLLLFSQN</sequence>
<organism evidence="3 4">
    <name type="scientific">Polyplax serrata</name>
    <name type="common">Common mouse louse</name>
    <dbReference type="NCBI Taxonomy" id="468196"/>
    <lineage>
        <taxon>Eukaryota</taxon>
        <taxon>Metazoa</taxon>
        <taxon>Ecdysozoa</taxon>
        <taxon>Arthropoda</taxon>
        <taxon>Hexapoda</taxon>
        <taxon>Insecta</taxon>
        <taxon>Pterygota</taxon>
        <taxon>Neoptera</taxon>
        <taxon>Paraneoptera</taxon>
        <taxon>Psocodea</taxon>
        <taxon>Troctomorpha</taxon>
        <taxon>Phthiraptera</taxon>
        <taxon>Anoplura</taxon>
        <taxon>Polyplacidae</taxon>
        <taxon>Polyplax</taxon>
    </lineage>
</organism>
<dbReference type="InterPro" id="IPR016024">
    <property type="entry name" value="ARM-type_fold"/>
</dbReference>
<name>A0ABR1ADV3_POLSC</name>
<gene>
    <name evidence="3" type="ORF">RUM44_005600</name>
</gene>
<dbReference type="PANTHER" id="PTHR46618">
    <property type="entry name" value="ARMADILLO REPEAT-CONTAINING PROTEIN 3"/>
    <property type="match status" value="1"/>
</dbReference>
<evidence type="ECO:0000313" key="4">
    <source>
        <dbReference type="Proteomes" id="UP001359485"/>
    </source>
</evidence>
<evidence type="ECO:0000259" key="2">
    <source>
        <dbReference type="Pfam" id="PF14381"/>
    </source>
</evidence>
<dbReference type="InterPro" id="IPR052441">
    <property type="entry name" value="Armadillo-Ser/Thr_Kinase"/>
</dbReference>
<dbReference type="InterPro" id="IPR055164">
    <property type="entry name" value="EDR1/CTR1/ARMC3-like_pept-like"/>
</dbReference>
<comment type="caution">
    <text evidence="3">The sequence shown here is derived from an EMBL/GenBank/DDBJ whole genome shotgun (WGS) entry which is preliminary data.</text>
</comment>
<dbReference type="InterPro" id="IPR011989">
    <property type="entry name" value="ARM-like"/>
</dbReference>